<protein>
    <recommendedName>
        <fullName evidence="7">Glycerate kinase</fullName>
    </recommendedName>
</protein>
<dbReference type="STRING" id="1480694.DC28_07980"/>
<dbReference type="InterPro" id="IPR018193">
    <property type="entry name" value="Glyc_kinase_flavodox-like_fold"/>
</dbReference>
<evidence type="ECO:0000256" key="4">
    <source>
        <dbReference type="PIRNR" id="PIRNR006078"/>
    </source>
</evidence>
<dbReference type="AlphaFoldDB" id="A0A098QWE4"/>
<dbReference type="Pfam" id="PF02595">
    <property type="entry name" value="Gly_kinase"/>
    <property type="match status" value="1"/>
</dbReference>
<dbReference type="OrthoDB" id="9774290at2"/>
<dbReference type="GO" id="GO:0031388">
    <property type="term" value="P:organic acid phosphorylation"/>
    <property type="evidence" value="ECO:0007669"/>
    <property type="project" value="UniProtKB-UniRule"/>
</dbReference>
<proteinExistence type="inferred from homology"/>
<dbReference type="InterPro" id="IPR036129">
    <property type="entry name" value="Glycerate_kinase_sf"/>
</dbReference>
<dbReference type="PIRSF" id="PIRSF006078">
    <property type="entry name" value="GlxK"/>
    <property type="match status" value="1"/>
</dbReference>
<dbReference type="InterPro" id="IPR004381">
    <property type="entry name" value="Glycerate_kinase"/>
</dbReference>
<comment type="similarity">
    <text evidence="1 4">Belongs to the glycerate kinase type-1 family.</text>
</comment>
<evidence type="ECO:0000256" key="2">
    <source>
        <dbReference type="ARBA" id="ARBA00022679"/>
    </source>
</evidence>
<evidence type="ECO:0000313" key="6">
    <source>
        <dbReference type="Proteomes" id="UP000029692"/>
    </source>
</evidence>
<dbReference type="Gene3D" id="3.40.50.10350">
    <property type="entry name" value="Glycerate kinase, domain 1"/>
    <property type="match status" value="1"/>
</dbReference>
<dbReference type="InterPro" id="IPR018197">
    <property type="entry name" value="Glycerate_kinase_RE-like"/>
</dbReference>
<keyword evidence="2 4" id="KW-0808">Transferase</keyword>
<gene>
    <name evidence="5" type="ORF">DC28_07980</name>
</gene>
<keyword evidence="3 4" id="KW-0418">Kinase</keyword>
<sequence>MTILIAPDSFKHALSAAEVSEALARGLNREAEAAGVQFSIQGFPMADGGEGTSGILARGMNARAVEVQVLDPLERPILASYYVSPDNRTAIMEMAASSGIELLSPGEYNPMKATTFGTGQMILHALERGVQRIIIGIGGSATVDGGIGMAAALGYRFLDARGTPLQPYAANLSRIARIEEPGNASALRGLRVDIASDVQSPLLGPRGAAPVFGPQKGADPEMVERLEEGLGTLFQVWKNQGMVASELPGDGAAGGLGAGLRAFVGARSSSGAELVGGLSGFERALAGAQAVITGEGRTDAQTASGKVCAYVARQARSRGIPVFLVSGSIEGSQDSLLEEFDLAMSISPGAVSLDQALAETGRNLEYYGRLLGRIILGLPHYRGGES</sequence>
<dbReference type="SUPFAM" id="SSF110738">
    <property type="entry name" value="Glycerate kinase I"/>
    <property type="match status" value="1"/>
</dbReference>
<dbReference type="RefSeq" id="WP_037547467.1">
    <property type="nucleotide sequence ID" value="NZ_JNUP01000063.1"/>
</dbReference>
<name>A0A098QWE4_9SPIO</name>
<evidence type="ECO:0008006" key="7">
    <source>
        <dbReference type="Google" id="ProtNLM"/>
    </source>
</evidence>
<dbReference type="GO" id="GO:0008887">
    <property type="term" value="F:glycerate kinase activity"/>
    <property type="evidence" value="ECO:0007669"/>
    <property type="project" value="UniProtKB-UniRule"/>
</dbReference>
<organism evidence="5 6">
    <name type="scientific">Spirochaeta lutea</name>
    <dbReference type="NCBI Taxonomy" id="1480694"/>
    <lineage>
        <taxon>Bacteria</taxon>
        <taxon>Pseudomonadati</taxon>
        <taxon>Spirochaetota</taxon>
        <taxon>Spirochaetia</taxon>
        <taxon>Spirochaetales</taxon>
        <taxon>Spirochaetaceae</taxon>
        <taxon>Spirochaeta</taxon>
    </lineage>
</organism>
<keyword evidence="6" id="KW-1185">Reference proteome</keyword>
<evidence type="ECO:0000256" key="1">
    <source>
        <dbReference type="ARBA" id="ARBA00006284"/>
    </source>
</evidence>
<reference evidence="5 6" key="1">
    <citation type="submission" date="2014-05" db="EMBL/GenBank/DDBJ databases">
        <title>De novo Genome Sequence of Spirocheata sp.</title>
        <authorList>
            <person name="Shivani Y."/>
            <person name="Subhash Y."/>
            <person name="Tushar L."/>
            <person name="Sasikala C."/>
            <person name="Ramana C.V."/>
        </authorList>
    </citation>
    <scope>NUCLEOTIDE SEQUENCE [LARGE SCALE GENOMIC DNA]</scope>
    <source>
        <strain evidence="5 6">JC230</strain>
    </source>
</reference>
<comment type="caution">
    <text evidence="5">The sequence shown here is derived from an EMBL/GenBank/DDBJ whole genome shotgun (WGS) entry which is preliminary data.</text>
</comment>
<dbReference type="EMBL" id="JNUP01000063">
    <property type="protein sequence ID" value="KGE72039.1"/>
    <property type="molecule type" value="Genomic_DNA"/>
</dbReference>
<evidence type="ECO:0000256" key="3">
    <source>
        <dbReference type="ARBA" id="ARBA00022777"/>
    </source>
</evidence>
<dbReference type="Proteomes" id="UP000029692">
    <property type="component" value="Unassembled WGS sequence"/>
</dbReference>
<dbReference type="PANTHER" id="PTHR21599:SF0">
    <property type="entry name" value="GLYCERATE KINASE"/>
    <property type="match status" value="1"/>
</dbReference>
<evidence type="ECO:0000313" key="5">
    <source>
        <dbReference type="EMBL" id="KGE72039.1"/>
    </source>
</evidence>
<dbReference type="NCBIfam" id="TIGR00045">
    <property type="entry name" value="glycerate kinase"/>
    <property type="match status" value="1"/>
</dbReference>
<dbReference type="Gene3D" id="3.90.1510.10">
    <property type="entry name" value="Glycerate kinase, domain 2"/>
    <property type="match status" value="1"/>
</dbReference>
<dbReference type="eggNOG" id="COG1929">
    <property type="taxonomic scope" value="Bacteria"/>
</dbReference>
<dbReference type="PANTHER" id="PTHR21599">
    <property type="entry name" value="GLYCERATE KINASE"/>
    <property type="match status" value="1"/>
</dbReference>
<accession>A0A098QWE4</accession>